<dbReference type="GO" id="GO:0000931">
    <property type="term" value="C:gamma-tubulin ring complex"/>
    <property type="evidence" value="ECO:0007669"/>
    <property type="project" value="InterPro"/>
</dbReference>
<evidence type="ECO:0000313" key="8">
    <source>
        <dbReference type="EMBL" id="EPZ30812.1"/>
    </source>
</evidence>
<dbReference type="STRING" id="988480.A0A075AQD8"/>
<evidence type="ECO:0000256" key="1">
    <source>
        <dbReference type="ARBA" id="ARBA00003060"/>
    </source>
</evidence>
<dbReference type="OMA" id="LSICVGM"/>
<evidence type="ECO:0000256" key="7">
    <source>
        <dbReference type="ARBA" id="ARBA00029810"/>
    </source>
</evidence>
<evidence type="ECO:0000256" key="5">
    <source>
        <dbReference type="ARBA" id="ARBA00022490"/>
    </source>
</evidence>
<evidence type="ECO:0000256" key="2">
    <source>
        <dbReference type="ARBA" id="ARBA00004267"/>
    </source>
</evidence>
<dbReference type="GO" id="GO:0051415">
    <property type="term" value="P:microtubule nucleation by interphase microtubule organizing center"/>
    <property type="evidence" value="ECO:0007669"/>
    <property type="project" value="TreeGrafter"/>
</dbReference>
<dbReference type="EMBL" id="KE561371">
    <property type="protein sequence ID" value="EPZ30812.1"/>
    <property type="molecule type" value="Genomic_DNA"/>
</dbReference>
<dbReference type="AlphaFoldDB" id="A0A075AQD8"/>
<dbReference type="GO" id="GO:0090307">
    <property type="term" value="P:mitotic spindle assembly"/>
    <property type="evidence" value="ECO:0007669"/>
    <property type="project" value="TreeGrafter"/>
</dbReference>
<dbReference type="GO" id="GO:0031021">
    <property type="term" value="C:interphase microtubule organizing center"/>
    <property type="evidence" value="ECO:0007669"/>
    <property type="project" value="TreeGrafter"/>
</dbReference>
<dbReference type="OrthoDB" id="48571at2759"/>
<protein>
    <recommendedName>
        <fullName evidence="4">Mitotic-spindle organizing protein 1</fullName>
    </recommendedName>
    <alternativeName>
        <fullName evidence="7">Mitotic-spindle organizing protein associated with a ring of gamma-tubulin 1</fullName>
    </alternativeName>
</protein>
<comment type="function">
    <text evidence="1">Required for gamma-tubulin complex recruitment to the microtubule organizing center (MTOC).</text>
</comment>
<reference evidence="8 9" key="1">
    <citation type="journal article" date="2013" name="Curr. Biol.">
        <title>Shared signatures of parasitism and phylogenomics unite Cryptomycota and microsporidia.</title>
        <authorList>
            <person name="James T.Y."/>
            <person name="Pelin A."/>
            <person name="Bonen L."/>
            <person name="Ahrendt S."/>
            <person name="Sain D."/>
            <person name="Corradi N."/>
            <person name="Stajich J.E."/>
        </authorList>
    </citation>
    <scope>NUCLEOTIDE SEQUENCE [LARGE SCALE GENOMIC DNA]</scope>
    <source>
        <strain evidence="8 9">CSF55</strain>
    </source>
</reference>
<dbReference type="GO" id="GO:0005819">
    <property type="term" value="C:spindle"/>
    <property type="evidence" value="ECO:0007669"/>
    <property type="project" value="TreeGrafter"/>
</dbReference>
<keyword evidence="6" id="KW-0206">Cytoskeleton</keyword>
<dbReference type="GO" id="GO:0044732">
    <property type="term" value="C:mitotic spindle pole body"/>
    <property type="evidence" value="ECO:0007669"/>
    <property type="project" value="TreeGrafter"/>
</dbReference>
<gene>
    <name evidence="8" type="ORF">O9G_004949</name>
</gene>
<dbReference type="InterPro" id="IPR022214">
    <property type="entry name" value="MZT1"/>
</dbReference>
<keyword evidence="5" id="KW-0963">Cytoplasm</keyword>
<name>A0A075AQD8_ROZAC</name>
<dbReference type="PANTHER" id="PTHR28520">
    <property type="entry name" value="MITOTIC-SPINDLE ORGANIZING PROTEIN 1"/>
    <property type="match status" value="1"/>
</dbReference>
<comment type="similarity">
    <text evidence="3">Belongs to the MOZART1 family.</text>
</comment>
<keyword evidence="9" id="KW-1185">Reference proteome</keyword>
<evidence type="ECO:0000313" key="9">
    <source>
        <dbReference type="Proteomes" id="UP000030755"/>
    </source>
</evidence>
<dbReference type="Pfam" id="PF12554">
    <property type="entry name" value="MOZART1"/>
    <property type="match status" value="1"/>
</dbReference>
<dbReference type="PANTHER" id="PTHR28520:SF2">
    <property type="entry name" value="MITOTIC-SPINDLE ORGANIZING PROTEIN 1"/>
    <property type="match status" value="1"/>
</dbReference>
<evidence type="ECO:0000256" key="3">
    <source>
        <dbReference type="ARBA" id="ARBA00011015"/>
    </source>
</evidence>
<organism evidence="8 9">
    <name type="scientific">Rozella allomycis (strain CSF55)</name>
    <dbReference type="NCBI Taxonomy" id="988480"/>
    <lineage>
        <taxon>Eukaryota</taxon>
        <taxon>Fungi</taxon>
        <taxon>Fungi incertae sedis</taxon>
        <taxon>Cryptomycota</taxon>
        <taxon>Cryptomycota incertae sedis</taxon>
        <taxon>Rozella</taxon>
    </lineage>
</organism>
<sequence>MESARQMQDNIQALYEISQIMNTGLDKQTLVTCMQMIEAGANPEALAAVIRELRKETQGFHSK</sequence>
<evidence type="ECO:0000256" key="4">
    <source>
        <dbReference type="ARBA" id="ARBA00016992"/>
    </source>
</evidence>
<dbReference type="GO" id="GO:0033566">
    <property type="term" value="P:gamma-tubulin complex localization"/>
    <property type="evidence" value="ECO:0007669"/>
    <property type="project" value="InterPro"/>
</dbReference>
<dbReference type="HOGENOM" id="CLU_160285_0_1_1"/>
<evidence type="ECO:0000256" key="6">
    <source>
        <dbReference type="ARBA" id="ARBA00023212"/>
    </source>
</evidence>
<comment type="subcellular location">
    <subcellularLocation>
        <location evidence="2">Cytoplasm</location>
        <location evidence="2">Cytoskeleton</location>
        <location evidence="2">Microtubule organizing center</location>
    </subcellularLocation>
</comment>
<proteinExistence type="inferred from homology"/>
<accession>A0A075AQD8</accession>
<dbReference type="Proteomes" id="UP000030755">
    <property type="component" value="Unassembled WGS sequence"/>
</dbReference>